<organism evidence="1 2">
    <name type="scientific">Teichococcus globiformis</name>
    <dbReference type="NCBI Taxonomy" id="2307229"/>
    <lineage>
        <taxon>Bacteria</taxon>
        <taxon>Pseudomonadati</taxon>
        <taxon>Pseudomonadota</taxon>
        <taxon>Alphaproteobacteria</taxon>
        <taxon>Acetobacterales</taxon>
        <taxon>Roseomonadaceae</taxon>
        <taxon>Roseomonas</taxon>
    </lineage>
</organism>
<accession>A0ABV7G1C7</accession>
<proteinExistence type="predicted"/>
<comment type="caution">
    <text evidence="1">The sequence shown here is derived from an EMBL/GenBank/DDBJ whole genome shotgun (WGS) entry which is preliminary data.</text>
</comment>
<dbReference type="EMBL" id="JBHRTN010000018">
    <property type="protein sequence ID" value="MFC3126498.1"/>
    <property type="molecule type" value="Genomic_DNA"/>
</dbReference>
<dbReference type="RefSeq" id="WP_379597864.1">
    <property type="nucleotide sequence ID" value="NZ_JBHRTN010000018.1"/>
</dbReference>
<keyword evidence="2" id="KW-1185">Reference proteome</keyword>
<sequence>MPLVRPPFGTLATEMDDAPTPAQLTLHGPTIAVAVYAPVANRFLTYDVELEPA</sequence>
<evidence type="ECO:0000313" key="2">
    <source>
        <dbReference type="Proteomes" id="UP001595593"/>
    </source>
</evidence>
<gene>
    <name evidence="1" type="ORF">ACFOD4_15650</name>
</gene>
<protein>
    <submittedName>
        <fullName evidence="1">Uncharacterized protein</fullName>
    </submittedName>
</protein>
<reference evidence="2" key="1">
    <citation type="journal article" date="2019" name="Int. J. Syst. Evol. Microbiol.">
        <title>The Global Catalogue of Microorganisms (GCM) 10K type strain sequencing project: providing services to taxonomists for standard genome sequencing and annotation.</title>
        <authorList>
            <consortium name="The Broad Institute Genomics Platform"/>
            <consortium name="The Broad Institute Genome Sequencing Center for Infectious Disease"/>
            <person name="Wu L."/>
            <person name="Ma J."/>
        </authorList>
    </citation>
    <scope>NUCLEOTIDE SEQUENCE [LARGE SCALE GENOMIC DNA]</scope>
    <source>
        <strain evidence="2">KCTC 52094</strain>
    </source>
</reference>
<name>A0ABV7G1C7_9PROT</name>
<dbReference type="Proteomes" id="UP001595593">
    <property type="component" value="Unassembled WGS sequence"/>
</dbReference>
<evidence type="ECO:0000313" key="1">
    <source>
        <dbReference type="EMBL" id="MFC3126498.1"/>
    </source>
</evidence>